<accession>A0A364NVR9</accession>
<dbReference type="Pfam" id="PF05940">
    <property type="entry name" value="NnrS"/>
    <property type="match status" value="1"/>
</dbReference>
<feature type="transmembrane region" description="Helical" evidence="1">
    <location>
        <begin position="120"/>
        <end position="138"/>
    </location>
</feature>
<dbReference type="EMBL" id="PGTO01000012">
    <property type="protein sequence ID" value="RAU21189.1"/>
    <property type="molecule type" value="Genomic_DNA"/>
</dbReference>
<keyword evidence="1" id="KW-1133">Transmembrane helix</keyword>
<dbReference type="AlphaFoldDB" id="A0A364NVR9"/>
<dbReference type="OrthoDB" id="9770040at2"/>
<feature type="transmembrane region" description="Helical" evidence="1">
    <location>
        <begin position="27"/>
        <end position="49"/>
    </location>
</feature>
<name>A0A364NVR9_9PROT</name>
<keyword evidence="1" id="KW-0472">Membrane</keyword>
<evidence type="ECO:0000313" key="2">
    <source>
        <dbReference type="EMBL" id="RAU21189.1"/>
    </source>
</evidence>
<evidence type="ECO:0000313" key="3">
    <source>
        <dbReference type="Proteomes" id="UP000251075"/>
    </source>
</evidence>
<sequence>MATIPLQEPKYQGSQGPVFFAAGFRPFFLMAAVQAAIMLPLWLAVFFGIVPMAEGWNPVAWHAHAMVFGFAGAAIGGFLLTAVPNWTSSHHVSGKPLMVLFMVWLAGRLAVGLAGHLPPIMVAVLDLGYLPLLAALLAKPLVAAKKWRNIAFLPILAVMWLADLCVHLEVLTGRDTAMKGIYLGLFVVLLMIVIVGGRIIPSFTQNWLRMQGQPVEMEPVAWMEKGGAAGSLILAALAQLIIPSSPLAGALALVAAAVHGYRLSRWHGAKTFSNPILAVLHVGYFWMVAGFALLGLAAFLPGLPASAAVHALTAGSVGTMVIGVMSRAALGHSGRPLQLAPATVLAYGLISLGALLRVAAPIIPGAMTVLTLAGGLAWTGGWVVYAVVYFPICALPRADGRPG</sequence>
<feature type="transmembrane region" description="Helical" evidence="1">
    <location>
        <begin position="61"/>
        <end position="84"/>
    </location>
</feature>
<keyword evidence="1" id="KW-0812">Transmembrane</keyword>
<proteinExistence type="predicted"/>
<dbReference type="RefSeq" id="WP_112146015.1">
    <property type="nucleotide sequence ID" value="NZ_PGTO01000012.1"/>
</dbReference>
<gene>
    <name evidence="2" type="ORF">CU669_14665</name>
</gene>
<dbReference type="Proteomes" id="UP000251075">
    <property type="component" value="Unassembled WGS sequence"/>
</dbReference>
<protein>
    <submittedName>
        <fullName evidence="2">NnrS family protein</fullName>
    </submittedName>
</protein>
<feature type="transmembrane region" description="Helical" evidence="1">
    <location>
        <begin position="276"/>
        <end position="301"/>
    </location>
</feature>
<comment type="caution">
    <text evidence="2">The sequence shown here is derived from an EMBL/GenBank/DDBJ whole genome shotgun (WGS) entry which is preliminary data.</text>
</comment>
<feature type="transmembrane region" description="Helical" evidence="1">
    <location>
        <begin position="150"/>
        <end position="169"/>
    </location>
</feature>
<keyword evidence="3" id="KW-1185">Reference proteome</keyword>
<feature type="transmembrane region" description="Helical" evidence="1">
    <location>
        <begin position="307"/>
        <end position="330"/>
    </location>
</feature>
<dbReference type="InterPro" id="IPR010266">
    <property type="entry name" value="NnrS"/>
</dbReference>
<organism evidence="2 3">
    <name type="scientific">Paramagnetospirillum kuznetsovii</name>
    <dbReference type="NCBI Taxonomy" id="2053833"/>
    <lineage>
        <taxon>Bacteria</taxon>
        <taxon>Pseudomonadati</taxon>
        <taxon>Pseudomonadota</taxon>
        <taxon>Alphaproteobacteria</taxon>
        <taxon>Rhodospirillales</taxon>
        <taxon>Magnetospirillaceae</taxon>
        <taxon>Paramagnetospirillum</taxon>
    </lineage>
</organism>
<feature type="transmembrane region" description="Helical" evidence="1">
    <location>
        <begin position="96"/>
        <end position="114"/>
    </location>
</feature>
<reference evidence="2 3" key="1">
    <citation type="submission" date="2017-11" db="EMBL/GenBank/DDBJ databases">
        <title>Draft genome sequence of magnetotactic bacterium Magnetospirillum kuznetsovii LBB-42.</title>
        <authorList>
            <person name="Grouzdev D.S."/>
            <person name="Rysina M.S."/>
            <person name="Baslerov R.V."/>
            <person name="Koziaeva V."/>
        </authorList>
    </citation>
    <scope>NUCLEOTIDE SEQUENCE [LARGE SCALE GENOMIC DNA]</scope>
    <source>
        <strain evidence="2 3">LBB-42</strain>
    </source>
</reference>
<evidence type="ECO:0000256" key="1">
    <source>
        <dbReference type="SAM" id="Phobius"/>
    </source>
</evidence>
<feature type="transmembrane region" description="Helical" evidence="1">
    <location>
        <begin position="181"/>
        <end position="201"/>
    </location>
</feature>
<feature type="transmembrane region" description="Helical" evidence="1">
    <location>
        <begin position="342"/>
        <end position="363"/>
    </location>
</feature>
<feature type="transmembrane region" description="Helical" evidence="1">
    <location>
        <begin position="369"/>
        <end position="392"/>
    </location>
</feature>